<keyword evidence="1" id="KW-0560">Oxidoreductase</keyword>
<evidence type="ECO:0000259" key="2">
    <source>
        <dbReference type="Pfam" id="PF00171"/>
    </source>
</evidence>
<dbReference type="InterPro" id="IPR016162">
    <property type="entry name" value="Ald_DH_N"/>
</dbReference>
<dbReference type="InterPro" id="IPR016161">
    <property type="entry name" value="Ald_DH/histidinol_DH"/>
</dbReference>
<dbReference type="GO" id="GO:0016620">
    <property type="term" value="F:oxidoreductase activity, acting on the aldehyde or oxo group of donors, NAD or NADP as acceptor"/>
    <property type="evidence" value="ECO:0007669"/>
    <property type="project" value="InterPro"/>
</dbReference>
<dbReference type="InterPro" id="IPR015590">
    <property type="entry name" value="Aldehyde_DH_dom"/>
</dbReference>
<name>A0A6I3L839_9NOCA</name>
<dbReference type="SUPFAM" id="SSF53720">
    <property type="entry name" value="ALDH-like"/>
    <property type="match status" value="1"/>
</dbReference>
<evidence type="ECO:0000256" key="1">
    <source>
        <dbReference type="ARBA" id="ARBA00023002"/>
    </source>
</evidence>
<evidence type="ECO:0000313" key="4">
    <source>
        <dbReference type="Proteomes" id="UP000432464"/>
    </source>
</evidence>
<proteinExistence type="predicted"/>
<dbReference type="PANTHER" id="PTHR11699">
    <property type="entry name" value="ALDEHYDE DEHYDROGENASE-RELATED"/>
    <property type="match status" value="1"/>
</dbReference>
<dbReference type="AlphaFoldDB" id="A0A6I3L839"/>
<protein>
    <submittedName>
        <fullName evidence="3">Aldehyde dehydrogenase family protein</fullName>
    </submittedName>
</protein>
<sequence length="507" mass="53758">MTPPLPSPREAPGEGMDVVAAATLLGRAREAQSEWAARTVAERVHVMESLPRLLFDRMDHIADAIVAENGKPRAEALAHEVVPAVALARHHLDSAVATLGEARISSATVPHRKAIRTHQPYGVVVAIAPWNLPFLIPFSQVLPALIAGNAVVLKPSELTPRVAEVLVELISDCGLPTGVLQLAVGDGAVGAELVAARPDKVLFTGSVATGRKVMAAAARFPIPVGLELGGIDAAIVLDDADLEFTTSAVAWGANFNGGQACCSIERVLVHDSLHDAFLVRLEDKLRRIDARRDLAPAIDERQQRVWERHLAGARQDGVQVRGGEPGRGRHLSPAVVSGPGVTATEVWQEETFGPVAVVARFASDDEAVALHNATEYGLTASVFSADAGRARALARRLRAGAVSVNDVAATMYSTPELPWGGVGLSGFGRSHGVDALLDASWVQVVDLPRGPVFGPKRPWWYPYGPELEDAMRALASSAIAPQAAARLRGYGRAGQLLLGMLSRQPKL</sequence>
<dbReference type="InterPro" id="IPR016163">
    <property type="entry name" value="Ald_DH_C"/>
</dbReference>
<dbReference type="Pfam" id="PF00171">
    <property type="entry name" value="Aldedh"/>
    <property type="match status" value="1"/>
</dbReference>
<accession>A0A6I3L839</accession>
<dbReference type="Proteomes" id="UP000432464">
    <property type="component" value="Unassembled WGS sequence"/>
</dbReference>
<comment type="caution">
    <text evidence="3">The sequence shown here is derived from an EMBL/GenBank/DDBJ whole genome shotgun (WGS) entry which is preliminary data.</text>
</comment>
<feature type="domain" description="Aldehyde dehydrogenase" evidence="2">
    <location>
        <begin position="24"/>
        <end position="440"/>
    </location>
</feature>
<gene>
    <name evidence="3" type="ORF">GLP40_29645</name>
</gene>
<dbReference type="Gene3D" id="3.40.605.10">
    <property type="entry name" value="Aldehyde Dehydrogenase, Chain A, domain 1"/>
    <property type="match status" value="1"/>
</dbReference>
<keyword evidence="4" id="KW-1185">Reference proteome</keyword>
<organism evidence="3 4">
    <name type="scientific">Nocardia aurantiaca</name>
    <dbReference type="NCBI Taxonomy" id="2675850"/>
    <lineage>
        <taxon>Bacteria</taxon>
        <taxon>Bacillati</taxon>
        <taxon>Actinomycetota</taxon>
        <taxon>Actinomycetes</taxon>
        <taxon>Mycobacteriales</taxon>
        <taxon>Nocardiaceae</taxon>
        <taxon>Nocardia</taxon>
    </lineage>
</organism>
<dbReference type="RefSeq" id="WP_154791316.1">
    <property type="nucleotide sequence ID" value="NZ_WMBB01000017.1"/>
</dbReference>
<reference evidence="3 4" key="1">
    <citation type="submission" date="2019-11" db="EMBL/GenBank/DDBJ databases">
        <title>Nocardia sp. nov. CT2-14 isolated from soil.</title>
        <authorList>
            <person name="Kanchanasin P."/>
            <person name="Tanasupawat S."/>
            <person name="Yuki M."/>
            <person name="Kudo T."/>
        </authorList>
    </citation>
    <scope>NUCLEOTIDE SEQUENCE [LARGE SCALE GENOMIC DNA]</scope>
    <source>
        <strain evidence="3 4">CT2-14</strain>
    </source>
</reference>
<evidence type="ECO:0000313" key="3">
    <source>
        <dbReference type="EMBL" id="MTE16894.1"/>
    </source>
</evidence>
<dbReference type="Gene3D" id="3.40.309.10">
    <property type="entry name" value="Aldehyde Dehydrogenase, Chain A, domain 2"/>
    <property type="match status" value="1"/>
</dbReference>
<dbReference type="EMBL" id="WMBB01000017">
    <property type="protein sequence ID" value="MTE16894.1"/>
    <property type="molecule type" value="Genomic_DNA"/>
</dbReference>